<comment type="caution">
    <text evidence="1">The sequence shown here is derived from an EMBL/GenBank/DDBJ whole genome shotgun (WGS) entry which is preliminary data.</text>
</comment>
<evidence type="ECO:0000313" key="1">
    <source>
        <dbReference type="EMBL" id="KAL3400466.1"/>
    </source>
</evidence>
<sequence length="104" mass="11767">MKVREEQIARYTFLCAPNNTHTLRVLLAHSSGAGVSKNLDAARRRVRPLIIYYEGIACTSNTCMIFRTYIKAETSLTHRALHECATSQLSIYLFLCIILGVRGY</sequence>
<name>A0ABD2X781_9HYME</name>
<organism evidence="1 2">
    <name type="scientific">Trichogramma kaykai</name>
    <dbReference type="NCBI Taxonomy" id="54128"/>
    <lineage>
        <taxon>Eukaryota</taxon>
        <taxon>Metazoa</taxon>
        <taxon>Ecdysozoa</taxon>
        <taxon>Arthropoda</taxon>
        <taxon>Hexapoda</taxon>
        <taxon>Insecta</taxon>
        <taxon>Pterygota</taxon>
        <taxon>Neoptera</taxon>
        <taxon>Endopterygota</taxon>
        <taxon>Hymenoptera</taxon>
        <taxon>Apocrita</taxon>
        <taxon>Proctotrupomorpha</taxon>
        <taxon>Chalcidoidea</taxon>
        <taxon>Trichogrammatidae</taxon>
        <taxon>Trichogramma</taxon>
    </lineage>
</organism>
<dbReference type="AlphaFoldDB" id="A0ABD2X781"/>
<dbReference type="EMBL" id="JBJJXI010000051">
    <property type="protein sequence ID" value="KAL3400466.1"/>
    <property type="molecule type" value="Genomic_DNA"/>
</dbReference>
<protein>
    <submittedName>
        <fullName evidence="1">Uncharacterized protein</fullName>
    </submittedName>
</protein>
<gene>
    <name evidence="1" type="ORF">TKK_006323</name>
</gene>
<proteinExistence type="predicted"/>
<dbReference type="Proteomes" id="UP001627154">
    <property type="component" value="Unassembled WGS sequence"/>
</dbReference>
<keyword evidence="2" id="KW-1185">Reference proteome</keyword>
<evidence type="ECO:0000313" key="2">
    <source>
        <dbReference type="Proteomes" id="UP001627154"/>
    </source>
</evidence>
<accession>A0ABD2X781</accession>
<reference evidence="1 2" key="1">
    <citation type="journal article" date="2024" name="bioRxiv">
        <title>A reference genome for Trichogramma kaykai: A tiny desert-dwelling parasitoid wasp with competing sex-ratio distorters.</title>
        <authorList>
            <person name="Culotta J."/>
            <person name="Lindsey A.R."/>
        </authorList>
    </citation>
    <scope>NUCLEOTIDE SEQUENCE [LARGE SCALE GENOMIC DNA]</scope>
    <source>
        <strain evidence="1 2">KSX58</strain>
    </source>
</reference>